<protein>
    <recommendedName>
        <fullName evidence="5">FLZ-type domain-containing protein</fullName>
    </recommendedName>
</protein>
<dbReference type="PANTHER" id="PTHR47208">
    <property type="entry name" value="OS02G0174800 PROTEIN"/>
    <property type="match status" value="1"/>
</dbReference>
<evidence type="ECO:0000256" key="3">
    <source>
        <dbReference type="PROSITE-ProRule" id="PRU01131"/>
    </source>
</evidence>
<dbReference type="PANTHER" id="PTHR47208:SF1">
    <property type="entry name" value="OS02G0174800 PROTEIN"/>
    <property type="match status" value="1"/>
</dbReference>
<dbReference type="InterPro" id="IPR007650">
    <property type="entry name" value="Zf-FLZ_dom"/>
</dbReference>
<proteinExistence type="inferred from homology"/>
<dbReference type="Proteomes" id="UP001327560">
    <property type="component" value="Chromosome 8"/>
</dbReference>
<feature type="region of interest" description="Disordered" evidence="4">
    <location>
        <begin position="24"/>
        <end position="47"/>
    </location>
</feature>
<dbReference type="GO" id="GO:0046872">
    <property type="term" value="F:metal ion binding"/>
    <property type="evidence" value="ECO:0007669"/>
    <property type="project" value="UniProtKB-KW"/>
</dbReference>
<evidence type="ECO:0000259" key="5">
    <source>
        <dbReference type="PROSITE" id="PS51795"/>
    </source>
</evidence>
<dbReference type="InterPro" id="IPR044604">
    <property type="entry name" value="FLZ12/13/14"/>
</dbReference>
<evidence type="ECO:0000313" key="6">
    <source>
        <dbReference type="EMBL" id="WOL18295.1"/>
    </source>
</evidence>
<dbReference type="PROSITE" id="PS51795">
    <property type="entry name" value="ZF_FLZ"/>
    <property type="match status" value="1"/>
</dbReference>
<dbReference type="Pfam" id="PF04570">
    <property type="entry name" value="zf-FLZ"/>
    <property type="match status" value="1"/>
</dbReference>
<evidence type="ECO:0000256" key="1">
    <source>
        <dbReference type="ARBA" id="ARBA00009374"/>
    </source>
</evidence>
<comment type="similarity">
    <text evidence="1">Belongs to the FLZ family.</text>
</comment>
<accession>A0AAQ3L0V8</accession>
<gene>
    <name evidence="6" type="ORF">Cni_G27089</name>
</gene>
<name>A0AAQ3L0V8_9LILI</name>
<dbReference type="EMBL" id="CP136897">
    <property type="protein sequence ID" value="WOL18295.1"/>
    <property type="molecule type" value="Genomic_DNA"/>
</dbReference>
<dbReference type="AlphaFoldDB" id="A0AAQ3L0V8"/>
<keyword evidence="7" id="KW-1185">Reference proteome</keyword>
<evidence type="ECO:0000256" key="4">
    <source>
        <dbReference type="SAM" id="MobiDB-lite"/>
    </source>
</evidence>
<sequence length="230" mass="24440">MPDSGDHKKHSILKLSLFVGFGDSSDASSDHRYSKSRSPAAVRSPRSFASGDGAVGLAIVAAMSATEEPVRSEPIPIGAAVTTKPGSTTAPVLMKGEEDEDEGMELSESYTCVIAHLGGNRVKKRVYFGDGADGLLLLEPPPPPPEQGEPPFAVADFLRCCFLCKKQLDGIDVYMYKGEKAFCSEECRYQQMLLDELSEKFGSGAMKNYECSSSSPCSASLRIAAGVAAA</sequence>
<feature type="zinc finger region" description="FLZ-type" evidence="3">
    <location>
        <begin position="156"/>
        <end position="199"/>
    </location>
</feature>
<evidence type="ECO:0000313" key="7">
    <source>
        <dbReference type="Proteomes" id="UP001327560"/>
    </source>
</evidence>
<reference evidence="6 7" key="1">
    <citation type="submission" date="2023-10" db="EMBL/GenBank/DDBJ databases">
        <title>Chromosome-scale genome assembly provides insights into flower coloration mechanisms of Canna indica.</title>
        <authorList>
            <person name="Li C."/>
        </authorList>
    </citation>
    <scope>NUCLEOTIDE SEQUENCE [LARGE SCALE GENOMIC DNA]</scope>
    <source>
        <tissue evidence="6">Flower</tissue>
    </source>
</reference>
<evidence type="ECO:0000256" key="2">
    <source>
        <dbReference type="ARBA" id="ARBA00022723"/>
    </source>
</evidence>
<feature type="compositionally biased region" description="Low complexity" evidence="4">
    <location>
        <begin position="36"/>
        <end position="47"/>
    </location>
</feature>
<keyword evidence="2" id="KW-0479">Metal-binding</keyword>
<organism evidence="6 7">
    <name type="scientific">Canna indica</name>
    <name type="common">Indian-shot</name>
    <dbReference type="NCBI Taxonomy" id="4628"/>
    <lineage>
        <taxon>Eukaryota</taxon>
        <taxon>Viridiplantae</taxon>
        <taxon>Streptophyta</taxon>
        <taxon>Embryophyta</taxon>
        <taxon>Tracheophyta</taxon>
        <taxon>Spermatophyta</taxon>
        <taxon>Magnoliopsida</taxon>
        <taxon>Liliopsida</taxon>
        <taxon>Zingiberales</taxon>
        <taxon>Cannaceae</taxon>
        <taxon>Canna</taxon>
    </lineage>
</organism>
<feature type="domain" description="FLZ-type" evidence="5">
    <location>
        <begin position="156"/>
        <end position="199"/>
    </location>
</feature>